<sequence length="166" mass="19184">MIQGTWLMQGEDLSVPMEIRKKVFVEEQHVDPAHEQDAFDAQAMHVVMWDVNPKTDEKRPVGTGRIYYGDEGFMMGRICVLPEYRGQRVGDLMTRLMLWKASQFAEQITIHAQTAVKGFYARYGFRQTGEAFMEEGIEHIRMQVKKAEITFPSECGEDCAKRMVEK</sequence>
<reference evidence="2" key="1">
    <citation type="submission" date="2020-08" db="EMBL/GenBank/DDBJ databases">
        <title>Genome public.</title>
        <authorList>
            <person name="Liu C."/>
            <person name="Sun Q."/>
        </authorList>
    </citation>
    <scope>NUCLEOTIDE SEQUENCE</scope>
    <source>
        <strain evidence="2">NSJ-63</strain>
    </source>
</reference>
<dbReference type="InterPro" id="IPR016181">
    <property type="entry name" value="Acyl_CoA_acyltransferase"/>
</dbReference>
<keyword evidence="3" id="KW-1185">Reference proteome</keyword>
<gene>
    <name evidence="2" type="ORF">H8693_07480</name>
</gene>
<evidence type="ECO:0000259" key="1">
    <source>
        <dbReference type="PROSITE" id="PS51186"/>
    </source>
</evidence>
<dbReference type="GO" id="GO:0004343">
    <property type="term" value="F:glucosamine 6-phosphate N-acetyltransferase activity"/>
    <property type="evidence" value="ECO:0007669"/>
    <property type="project" value="TreeGrafter"/>
</dbReference>
<protein>
    <submittedName>
        <fullName evidence="2">GNAT family N-acetyltransferase</fullName>
    </submittedName>
</protein>
<name>A0A926HX73_9FIRM</name>
<dbReference type="EMBL" id="JACRSS010000003">
    <property type="protein sequence ID" value="MBC8538775.1"/>
    <property type="molecule type" value="Genomic_DNA"/>
</dbReference>
<dbReference type="Pfam" id="PF13673">
    <property type="entry name" value="Acetyltransf_10"/>
    <property type="match status" value="1"/>
</dbReference>
<feature type="domain" description="N-acetyltransferase" evidence="1">
    <location>
        <begin position="3"/>
        <end position="147"/>
    </location>
</feature>
<accession>A0A926HX73</accession>
<dbReference type="SUPFAM" id="SSF55729">
    <property type="entry name" value="Acyl-CoA N-acyltransferases (Nat)"/>
    <property type="match status" value="1"/>
</dbReference>
<organism evidence="2 3">
    <name type="scientific">Guopingia tenuis</name>
    <dbReference type="NCBI Taxonomy" id="2763656"/>
    <lineage>
        <taxon>Bacteria</taxon>
        <taxon>Bacillati</taxon>
        <taxon>Bacillota</taxon>
        <taxon>Clostridia</taxon>
        <taxon>Christensenellales</taxon>
        <taxon>Christensenellaceae</taxon>
        <taxon>Guopingia</taxon>
    </lineage>
</organism>
<dbReference type="RefSeq" id="WP_249280471.1">
    <property type="nucleotide sequence ID" value="NZ_JACRSS010000003.1"/>
</dbReference>
<dbReference type="PROSITE" id="PS51186">
    <property type="entry name" value="GNAT"/>
    <property type="match status" value="1"/>
</dbReference>
<dbReference type="Proteomes" id="UP000617951">
    <property type="component" value="Unassembled WGS sequence"/>
</dbReference>
<proteinExistence type="predicted"/>
<evidence type="ECO:0000313" key="3">
    <source>
        <dbReference type="Proteomes" id="UP000617951"/>
    </source>
</evidence>
<dbReference type="PANTHER" id="PTHR13355">
    <property type="entry name" value="GLUCOSAMINE 6-PHOSPHATE N-ACETYLTRANSFERASE"/>
    <property type="match status" value="1"/>
</dbReference>
<dbReference type="CDD" id="cd04301">
    <property type="entry name" value="NAT_SF"/>
    <property type="match status" value="1"/>
</dbReference>
<dbReference type="Gene3D" id="3.40.630.30">
    <property type="match status" value="1"/>
</dbReference>
<dbReference type="InterPro" id="IPR039143">
    <property type="entry name" value="GNPNAT1-like"/>
</dbReference>
<dbReference type="InterPro" id="IPR000182">
    <property type="entry name" value="GNAT_dom"/>
</dbReference>
<evidence type="ECO:0000313" key="2">
    <source>
        <dbReference type="EMBL" id="MBC8538775.1"/>
    </source>
</evidence>
<dbReference type="AlphaFoldDB" id="A0A926HX73"/>
<comment type="caution">
    <text evidence="2">The sequence shown here is derived from an EMBL/GenBank/DDBJ whole genome shotgun (WGS) entry which is preliminary data.</text>
</comment>
<dbReference type="PANTHER" id="PTHR13355:SF11">
    <property type="entry name" value="GLUCOSAMINE 6-PHOSPHATE N-ACETYLTRANSFERASE"/>
    <property type="match status" value="1"/>
</dbReference>